<name>A0A6V7PLA4_ANACO</name>
<protein>
    <submittedName>
        <fullName evidence="2">Uncharacterized protein</fullName>
    </submittedName>
</protein>
<accession>A0A6V7PLA4</accession>
<feature type="region of interest" description="Disordered" evidence="1">
    <location>
        <begin position="104"/>
        <end position="133"/>
    </location>
</feature>
<dbReference type="AlphaFoldDB" id="A0A6V7PLA4"/>
<reference evidence="2" key="1">
    <citation type="submission" date="2020-07" db="EMBL/GenBank/DDBJ databases">
        <authorList>
            <person name="Lin J."/>
        </authorList>
    </citation>
    <scope>NUCLEOTIDE SEQUENCE</scope>
</reference>
<dbReference type="Gene3D" id="4.10.60.10">
    <property type="entry name" value="Zinc finger, CCHC-type"/>
    <property type="match status" value="1"/>
</dbReference>
<feature type="compositionally biased region" description="Basic and acidic residues" evidence="1">
    <location>
        <begin position="117"/>
        <end position="128"/>
    </location>
</feature>
<proteinExistence type="predicted"/>
<evidence type="ECO:0000256" key="1">
    <source>
        <dbReference type="SAM" id="MobiDB-lite"/>
    </source>
</evidence>
<sequence>MVLSPNPRRDPQAMILGTTGDGKAAFKDAPCDLAPAGAYSVSQQRPNEIYLELGKGVKAATHLCNHGYEGCSNFKKVTWANTLTRTAYFRQDNPLQISRSFTAPTKSQAADNFGPENKPRPDRQDWKKRPPSTSFKRTYRDVLLSPGRCYRCLGRDHWVAHCHDPIRCTKSFKSGHRAKHCMQHLLMEIYRAMRVGLAYLSVFVPLSDDFWARQNRRRNAILVDVVPPTNLGHFPQDTIANGLASPFGRYTTDFHIARYRERDFVVFLSEWVPCDDLIHRDILSLGDFDCATFPGIHTVPHGGRHSPTKPGFLLLVFRTSAGPLEPWRLSSAVSAGSSDRMTPAPASSTFLATGAW</sequence>
<organism evidence="2">
    <name type="scientific">Ananas comosus var. bracteatus</name>
    <name type="common">red pineapple</name>
    <dbReference type="NCBI Taxonomy" id="296719"/>
    <lineage>
        <taxon>Eukaryota</taxon>
        <taxon>Viridiplantae</taxon>
        <taxon>Streptophyta</taxon>
        <taxon>Embryophyta</taxon>
        <taxon>Tracheophyta</taxon>
        <taxon>Spermatophyta</taxon>
        <taxon>Magnoliopsida</taxon>
        <taxon>Liliopsida</taxon>
        <taxon>Poales</taxon>
        <taxon>Bromeliaceae</taxon>
        <taxon>Bromelioideae</taxon>
        <taxon>Ananas</taxon>
    </lineage>
</organism>
<dbReference type="EMBL" id="LR862149">
    <property type="protein sequence ID" value="CAD1831640.1"/>
    <property type="molecule type" value="Genomic_DNA"/>
</dbReference>
<gene>
    <name evidence="2" type="ORF">CB5_LOCUS14851</name>
</gene>
<evidence type="ECO:0000313" key="2">
    <source>
        <dbReference type="EMBL" id="CAD1831640.1"/>
    </source>
</evidence>